<keyword evidence="1 6" id="KW-0963">Cytoplasm</keyword>
<dbReference type="SUPFAM" id="SSF53335">
    <property type="entry name" value="S-adenosyl-L-methionine-dependent methyltransferases"/>
    <property type="match status" value="1"/>
</dbReference>
<feature type="binding site" evidence="6">
    <location>
        <position position="153"/>
    </location>
    <ligand>
        <name>S-adenosyl-L-methionine</name>
        <dbReference type="ChEBI" id="CHEBI:59789"/>
    </ligand>
</feature>
<evidence type="ECO:0000256" key="3">
    <source>
        <dbReference type="ARBA" id="ARBA00022603"/>
    </source>
</evidence>
<evidence type="ECO:0000256" key="5">
    <source>
        <dbReference type="ARBA" id="ARBA00022691"/>
    </source>
</evidence>
<comment type="subcellular location">
    <subcellularLocation>
        <location evidence="6">Cytoplasm</location>
    </subcellularLocation>
</comment>
<protein>
    <recommendedName>
        <fullName evidence="6">Ribosomal RNA small subunit methyltransferase G</fullName>
        <ecNumber evidence="6">2.1.1.-</ecNumber>
    </recommendedName>
    <alternativeName>
        <fullName evidence="6">16S rRNA 7-methylguanosine methyltransferase</fullName>
        <shortName evidence="6">16S rRNA m7G methyltransferase</shortName>
    </alternativeName>
</protein>
<comment type="caution">
    <text evidence="7">The sequence shown here is derived from an EMBL/GenBank/DDBJ whole genome shotgun (WGS) entry which is preliminary data.</text>
</comment>
<keyword evidence="4 6" id="KW-0808">Transferase</keyword>
<comment type="similarity">
    <text evidence="6">Belongs to the methyltransferase superfamily. RNA methyltransferase RsmG family.</text>
</comment>
<evidence type="ECO:0000256" key="4">
    <source>
        <dbReference type="ARBA" id="ARBA00022679"/>
    </source>
</evidence>
<name>A0A1F6CRE1_HANXR</name>
<accession>A0A1F6CRE1</accession>
<feature type="binding site" evidence="6">
    <location>
        <position position="89"/>
    </location>
    <ligand>
        <name>S-adenosyl-L-methionine</name>
        <dbReference type="ChEBI" id="CHEBI:59789"/>
    </ligand>
</feature>
<dbReference type="Pfam" id="PF02527">
    <property type="entry name" value="GidB"/>
    <property type="match status" value="1"/>
</dbReference>
<dbReference type="AlphaFoldDB" id="A0A1F6CRE1"/>
<evidence type="ECO:0000256" key="2">
    <source>
        <dbReference type="ARBA" id="ARBA00022552"/>
    </source>
</evidence>
<dbReference type="PANTHER" id="PTHR31760">
    <property type="entry name" value="S-ADENOSYL-L-METHIONINE-DEPENDENT METHYLTRANSFERASES SUPERFAMILY PROTEIN"/>
    <property type="match status" value="1"/>
</dbReference>
<dbReference type="InterPro" id="IPR029063">
    <property type="entry name" value="SAM-dependent_MTases_sf"/>
</dbReference>
<dbReference type="GO" id="GO:0005829">
    <property type="term" value="C:cytosol"/>
    <property type="evidence" value="ECO:0007669"/>
    <property type="project" value="TreeGrafter"/>
</dbReference>
<dbReference type="EC" id="2.1.1.-" evidence="6"/>
<evidence type="ECO:0000313" key="8">
    <source>
        <dbReference type="Proteomes" id="UP000178606"/>
    </source>
</evidence>
<dbReference type="GO" id="GO:0070043">
    <property type="term" value="F:rRNA (guanine-N7-)-methyltransferase activity"/>
    <property type="evidence" value="ECO:0007669"/>
    <property type="project" value="UniProtKB-UniRule"/>
</dbReference>
<organism evidence="7 8">
    <name type="scientific">Handelsmanbacteria sp. (strain RIFCSPLOWO2_12_FULL_64_10)</name>
    <dbReference type="NCBI Taxonomy" id="1817868"/>
    <lineage>
        <taxon>Bacteria</taxon>
        <taxon>Candidatus Handelsmaniibacteriota</taxon>
    </lineage>
</organism>
<feature type="binding site" evidence="6">
    <location>
        <position position="84"/>
    </location>
    <ligand>
        <name>S-adenosyl-L-methionine</name>
        <dbReference type="ChEBI" id="CHEBI:59789"/>
    </ligand>
</feature>
<proteinExistence type="inferred from homology"/>
<dbReference type="InterPro" id="IPR003682">
    <property type="entry name" value="rRNA_ssu_MeTfrase_G"/>
</dbReference>
<keyword evidence="2 6" id="KW-0698">rRNA processing</keyword>
<feature type="binding site" evidence="6">
    <location>
        <begin position="107"/>
        <end position="109"/>
    </location>
    <ligand>
        <name>S-adenosyl-L-methionine</name>
        <dbReference type="ChEBI" id="CHEBI:59789"/>
    </ligand>
</feature>
<dbReference type="Proteomes" id="UP000178606">
    <property type="component" value="Unassembled WGS sequence"/>
</dbReference>
<sequence length="225" mass="24975">MKSPDLSESCREAFITNTRDKGIPVTDSQVDLLLRFHEILTTSNQRFNLVSRSGRASILDQILDSLLAQSLVSRIHPQVVLDVGSGGGFPGIPLAILNPHIQFHLLEASHKRASHLVNASRLLSLQNVRTLHDRAENLSGAAPARKYDLIVARSVANLRDLVQWSRPLLKTKGILATYAGNQEARRLEGLLRSWPCPMRPLLIRSLDIGIRPEKPHRLLLIGSFG</sequence>
<feature type="binding site" evidence="6">
    <location>
        <begin position="135"/>
        <end position="136"/>
    </location>
    <ligand>
        <name>S-adenosyl-L-methionine</name>
        <dbReference type="ChEBI" id="CHEBI:59789"/>
    </ligand>
</feature>
<evidence type="ECO:0000313" key="7">
    <source>
        <dbReference type="EMBL" id="OGG51705.1"/>
    </source>
</evidence>
<dbReference type="CDD" id="cd02440">
    <property type="entry name" value="AdoMet_MTases"/>
    <property type="match status" value="1"/>
</dbReference>
<evidence type="ECO:0000256" key="6">
    <source>
        <dbReference type="HAMAP-Rule" id="MF_00074"/>
    </source>
</evidence>
<dbReference type="EMBL" id="MFKF01000173">
    <property type="protein sequence ID" value="OGG51705.1"/>
    <property type="molecule type" value="Genomic_DNA"/>
</dbReference>
<dbReference type="HAMAP" id="MF_00074">
    <property type="entry name" value="16SrRNA_methyltr_G"/>
    <property type="match status" value="1"/>
</dbReference>
<dbReference type="Gene3D" id="3.40.50.150">
    <property type="entry name" value="Vaccinia Virus protein VP39"/>
    <property type="match status" value="1"/>
</dbReference>
<gene>
    <name evidence="6" type="primary">rsmG</name>
    <name evidence="7" type="ORF">A3F84_23435</name>
</gene>
<reference evidence="7 8" key="1">
    <citation type="journal article" date="2016" name="Nat. Commun.">
        <title>Thousands of microbial genomes shed light on interconnected biogeochemical processes in an aquifer system.</title>
        <authorList>
            <person name="Anantharaman K."/>
            <person name="Brown C.T."/>
            <person name="Hug L.A."/>
            <person name="Sharon I."/>
            <person name="Castelle C.J."/>
            <person name="Probst A.J."/>
            <person name="Thomas B.C."/>
            <person name="Singh A."/>
            <person name="Wilkins M.J."/>
            <person name="Karaoz U."/>
            <person name="Brodie E.L."/>
            <person name="Williams K.H."/>
            <person name="Hubbard S.S."/>
            <person name="Banfield J.F."/>
        </authorList>
    </citation>
    <scope>NUCLEOTIDE SEQUENCE [LARGE SCALE GENOMIC DNA]</scope>
    <source>
        <strain evidence="8">RIFCSPLOWO2_12_FULL_64_10</strain>
    </source>
</reference>
<evidence type="ECO:0000256" key="1">
    <source>
        <dbReference type="ARBA" id="ARBA00022490"/>
    </source>
</evidence>
<dbReference type="NCBIfam" id="TIGR00138">
    <property type="entry name" value="rsmG_gidB"/>
    <property type="match status" value="1"/>
</dbReference>
<keyword evidence="3 6" id="KW-0489">Methyltransferase</keyword>
<comment type="function">
    <text evidence="6">Specifically methylates the N7 position of a guanine in 16S rRNA.</text>
</comment>
<keyword evidence="5 6" id="KW-0949">S-adenosyl-L-methionine</keyword>
<dbReference type="PANTHER" id="PTHR31760:SF0">
    <property type="entry name" value="S-ADENOSYL-L-METHIONINE-DEPENDENT METHYLTRANSFERASES SUPERFAMILY PROTEIN"/>
    <property type="match status" value="1"/>
</dbReference>